<comment type="caution">
    <text evidence="1">The sequence shown here is derived from an EMBL/GenBank/DDBJ whole genome shotgun (WGS) entry which is preliminary data.</text>
</comment>
<gene>
    <name evidence="1" type="ORF">E2C01_066169</name>
</gene>
<dbReference type="AlphaFoldDB" id="A0A5B7HQ87"/>
<dbReference type="EMBL" id="VSRR010033708">
    <property type="protein sequence ID" value="MPC71879.1"/>
    <property type="molecule type" value="Genomic_DNA"/>
</dbReference>
<evidence type="ECO:0000313" key="1">
    <source>
        <dbReference type="EMBL" id="MPC71879.1"/>
    </source>
</evidence>
<reference evidence="1 2" key="1">
    <citation type="submission" date="2019-05" db="EMBL/GenBank/DDBJ databases">
        <title>Another draft genome of Portunus trituberculatus and its Hox gene families provides insights of decapod evolution.</title>
        <authorList>
            <person name="Jeong J.-H."/>
            <person name="Song I."/>
            <person name="Kim S."/>
            <person name="Choi T."/>
            <person name="Kim D."/>
            <person name="Ryu S."/>
            <person name="Kim W."/>
        </authorList>
    </citation>
    <scope>NUCLEOTIDE SEQUENCE [LARGE SCALE GENOMIC DNA]</scope>
    <source>
        <tissue evidence="1">Muscle</tissue>
    </source>
</reference>
<organism evidence="1 2">
    <name type="scientific">Portunus trituberculatus</name>
    <name type="common">Swimming crab</name>
    <name type="synonym">Neptunus trituberculatus</name>
    <dbReference type="NCBI Taxonomy" id="210409"/>
    <lineage>
        <taxon>Eukaryota</taxon>
        <taxon>Metazoa</taxon>
        <taxon>Ecdysozoa</taxon>
        <taxon>Arthropoda</taxon>
        <taxon>Crustacea</taxon>
        <taxon>Multicrustacea</taxon>
        <taxon>Malacostraca</taxon>
        <taxon>Eumalacostraca</taxon>
        <taxon>Eucarida</taxon>
        <taxon>Decapoda</taxon>
        <taxon>Pleocyemata</taxon>
        <taxon>Brachyura</taxon>
        <taxon>Eubrachyura</taxon>
        <taxon>Portunoidea</taxon>
        <taxon>Portunidae</taxon>
        <taxon>Portuninae</taxon>
        <taxon>Portunus</taxon>
    </lineage>
</organism>
<protein>
    <submittedName>
        <fullName evidence="1">Uncharacterized protein</fullName>
    </submittedName>
</protein>
<dbReference type="Proteomes" id="UP000324222">
    <property type="component" value="Unassembled WGS sequence"/>
</dbReference>
<sequence>MRWSCSDDTWCSFRKYRVFRIALSDTRRKLSVPTILTALSSGMAKRRCSSYITASPTLPCCERESKLNVCVCVWERVCGPPYVGLCVLVVLF</sequence>
<accession>A0A5B7HQ87</accession>
<evidence type="ECO:0000313" key="2">
    <source>
        <dbReference type="Proteomes" id="UP000324222"/>
    </source>
</evidence>
<keyword evidence="2" id="KW-1185">Reference proteome</keyword>
<proteinExistence type="predicted"/>
<name>A0A5B7HQ87_PORTR</name>